<keyword evidence="5 7" id="KW-0472">Membrane</keyword>
<dbReference type="InterPro" id="IPR025857">
    <property type="entry name" value="MacB_PCD"/>
</dbReference>
<evidence type="ECO:0000256" key="2">
    <source>
        <dbReference type="ARBA" id="ARBA00022475"/>
    </source>
</evidence>
<feature type="domain" description="MacB-like periplasmic core" evidence="9">
    <location>
        <begin position="70"/>
        <end position="228"/>
    </location>
</feature>
<dbReference type="PANTHER" id="PTHR30572:SF4">
    <property type="entry name" value="ABC TRANSPORTER PERMEASE YTRF"/>
    <property type="match status" value="1"/>
</dbReference>
<dbReference type="Pfam" id="PF02687">
    <property type="entry name" value="FtsX"/>
    <property type="match status" value="1"/>
</dbReference>
<dbReference type="PROSITE" id="PS51257">
    <property type="entry name" value="PROKAR_LIPOPROTEIN"/>
    <property type="match status" value="1"/>
</dbReference>
<comment type="caution">
    <text evidence="10">The sequence shown here is derived from an EMBL/GenBank/DDBJ whole genome shotgun (WGS) entry which is preliminary data.</text>
</comment>
<feature type="transmembrane region" description="Helical" evidence="7">
    <location>
        <begin position="315"/>
        <end position="334"/>
    </location>
</feature>
<name>A0ABW5IPV9_9BACT</name>
<dbReference type="PANTHER" id="PTHR30572">
    <property type="entry name" value="MEMBRANE COMPONENT OF TRANSPORTER-RELATED"/>
    <property type="match status" value="1"/>
</dbReference>
<dbReference type="Proteomes" id="UP001597544">
    <property type="component" value="Unassembled WGS sequence"/>
</dbReference>
<accession>A0ABW5IPV9</accession>
<feature type="transmembrane region" description="Helical" evidence="7">
    <location>
        <begin position="346"/>
        <end position="368"/>
    </location>
</feature>
<dbReference type="InterPro" id="IPR050250">
    <property type="entry name" value="Macrolide_Exporter_MacB"/>
</dbReference>
<proteinExistence type="inferred from homology"/>
<evidence type="ECO:0000256" key="7">
    <source>
        <dbReference type="SAM" id="Phobius"/>
    </source>
</evidence>
<feature type="transmembrane region" description="Helical" evidence="7">
    <location>
        <begin position="257"/>
        <end position="283"/>
    </location>
</feature>
<evidence type="ECO:0000256" key="3">
    <source>
        <dbReference type="ARBA" id="ARBA00022692"/>
    </source>
</evidence>
<comment type="subcellular location">
    <subcellularLocation>
        <location evidence="1">Cell membrane</location>
        <topology evidence="1">Multi-pass membrane protein</topology>
    </subcellularLocation>
</comment>
<dbReference type="InterPro" id="IPR003838">
    <property type="entry name" value="ABC3_permease_C"/>
</dbReference>
<keyword evidence="4 7" id="KW-1133">Transmembrane helix</keyword>
<evidence type="ECO:0000313" key="11">
    <source>
        <dbReference type="Proteomes" id="UP001597544"/>
    </source>
</evidence>
<reference evidence="11" key="1">
    <citation type="journal article" date="2019" name="Int. J. Syst. Evol. Microbiol.">
        <title>The Global Catalogue of Microorganisms (GCM) 10K type strain sequencing project: providing services to taxonomists for standard genome sequencing and annotation.</title>
        <authorList>
            <consortium name="The Broad Institute Genomics Platform"/>
            <consortium name="The Broad Institute Genome Sequencing Center for Infectious Disease"/>
            <person name="Wu L."/>
            <person name="Ma J."/>
        </authorList>
    </citation>
    <scope>NUCLEOTIDE SEQUENCE [LARGE SCALE GENOMIC DNA]</scope>
    <source>
        <strain evidence="11">KCTC 42498</strain>
    </source>
</reference>
<dbReference type="EMBL" id="JBHULU010000021">
    <property type="protein sequence ID" value="MFD2515333.1"/>
    <property type="molecule type" value="Genomic_DNA"/>
</dbReference>
<dbReference type="Pfam" id="PF12704">
    <property type="entry name" value="MacB_PCD"/>
    <property type="match status" value="1"/>
</dbReference>
<feature type="domain" description="ABC3 transporter permease C-terminal" evidence="8">
    <location>
        <begin position="266"/>
        <end position="378"/>
    </location>
</feature>
<feature type="transmembrane region" description="Helical" evidence="7">
    <location>
        <begin position="12"/>
        <end position="34"/>
    </location>
</feature>
<dbReference type="RefSeq" id="WP_377509846.1">
    <property type="nucleotide sequence ID" value="NZ_JBHULU010000021.1"/>
</dbReference>
<keyword evidence="3 7" id="KW-0812">Transmembrane</keyword>
<keyword evidence="2" id="KW-1003">Cell membrane</keyword>
<evidence type="ECO:0000256" key="5">
    <source>
        <dbReference type="ARBA" id="ARBA00023136"/>
    </source>
</evidence>
<organism evidence="10 11">
    <name type="scientific">Pontibacter locisalis</name>
    <dbReference type="NCBI Taxonomy" id="1719035"/>
    <lineage>
        <taxon>Bacteria</taxon>
        <taxon>Pseudomonadati</taxon>
        <taxon>Bacteroidota</taxon>
        <taxon>Cytophagia</taxon>
        <taxon>Cytophagales</taxon>
        <taxon>Hymenobacteraceae</taxon>
        <taxon>Pontibacter</taxon>
    </lineage>
</organism>
<comment type="similarity">
    <text evidence="6">Belongs to the ABC-4 integral membrane protein family.</text>
</comment>
<evidence type="ECO:0000259" key="8">
    <source>
        <dbReference type="Pfam" id="PF02687"/>
    </source>
</evidence>
<evidence type="ECO:0000313" key="10">
    <source>
        <dbReference type="EMBL" id="MFD2515333.1"/>
    </source>
</evidence>
<keyword evidence="11" id="KW-1185">Reference proteome</keyword>
<gene>
    <name evidence="10" type="ORF">ACFSRY_15780</name>
</gene>
<sequence>MWNRKRGNFLMIVEIFFSFLVLFAVSCLLLNFYANSRMPLGFNYEPVWHLSANTHNMPEDEKRERMSQLLKRLETLKQVEHVALASNNGPYSNSMSVTELKYESKRNEVNQVFVQNDAFYDAMGLKLTSGRWFTEQDAISNKNPIVITEDVAQNFFGTASALGKTVKLGEADRTVIGVIEAYKPSGEMGRFASSYFERLSIADTADKVMSSFYIKVKPGTSPQFEEEIMEEASAIGTGWTINIQQLEDMRRVYLKQLLTPMLIVAIVCAFLLLNVALGLYGVLWHSINKRHAEIGLRRALGASAGSVYRQFLGEILVIATFGLTLGCFFAVQFPVLDLIENFRTEIYLEAIISSVLLIYALVVLCALYPSKQAAAIHPATALHEE</sequence>
<evidence type="ECO:0000259" key="9">
    <source>
        <dbReference type="Pfam" id="PF12704"/>
    </source>
</evidence>
<protein>
    <submittedName>
        <fullName evidence="10">ABC transporter permease</fullName>
    </submittedName>
</protein>
<evidence type="ECO:0000256" key="1">
    <source>
        <dbReference type="ARBA" id="ARBA00004651"/>
    </source>
</evidence>
<evidence type="ECO:0000256" key="6">
    <source>
        <dbReference type="ARBA" id="ARBA00038076"/>
    </source>
</evidence>
<evidence type="ECO:0000256" key="4">
    <source>
        <dbReference type="ARBA" id="ARBA00022989"/>
    </source>
</evidence>